<dbReference type="Proteomes" id="UP001601992">
    <property type="component" value="Unassembled WGS sequence"/>
</dbReference>
<keyword evidence="3" id="KW-1185">Reference proteome</keyword>
<gene>
    <name evidence="2" type="ORF">ACFYXQ_28835</name>
</gene>
<feature type="transmembrane region" description="Helical" evidence="1">
    <location>
        <begin position="49"/>
        <end position="65"/>
    </location>
</feature>
<feature type="transmembrane region" description="Helical" evidence="1">
    <location>
        <begin position="110"/>
        <end position="129"/>
    </location>
</feature>
<evidence type="ECO:0000313" key="2">
    <source>
        <dbReference type="EMBL" id="MFF3571792.1"/>
    </source>
</evidence>
<protein>
    <submittedName>
        <fullName evidence="2">Uncharacterized protein</fullName>
    </submittedName>
</protein>
<evidence type="ECO:0000256" key="1">
    <source>
        <dbReference type="SAM" id="Phobius"/>
    </source>
</evidence>
<organism evidence="2 3">
    <name type="scientific">Nocardia jiangxiensis</name>
    <dbReference type="NCBI Taxonomy" id="282685"/>
    <lineage>
        <taxon>Bacteria</taxon>
        <taxon>Bacillati</taxon>
        <taxon>Actinomycetota</taxon>
        <taxon>Actinomycetes</taxon>
        <taxon>Mycobacteriales</taxon>
        <taxon>Nocardiaceae</taxon>
        <taxon>Nocardia</taxon>
    </lineage>
</organism>
<sequence>MVNSSEVRDLPWLRRADVLVRGYVVIVLATIVVLAVLSVVDAAQATKDAWGHAVIVMLFAVLLPLRMRSARSGSRWALRAVGLISAVLLLVNIVEALVPEMFPMWMRIEMIAIAVLMAAVITCVSMHATRRDENILADR</sequence>
<keyword evidence="1" id="KW-1133">Transmembrane helix</keyword>
<name>A0ABW6S6C3_9NOCA</name>
<keyword evidence="1" id="KW-0472">Membrane</keyword>
<proteinExistence type="predicted"/>
<feature type="transmembrane region" description="Helical" evidence="1">
    <location>
        <begin position="18"/>
        <end position="37"/>
    </location>
</feature>
<evidence type="ECO:0000313" key="3">
    <source>
        <dbReference type="Proteomes" id="UP001601992"/>
    </source>
</evidence>
<comment type="caution">
    <text evidence="2">The sequence shown here is derived from an EMBL/GenBank/DDBJ whole genome shotgun (WGS) entry which is preliminary data.</text>
</comment>
<dbReference type="RefSeq" id="WP_387405542.1">
    <property type="nucleotide sequence ID" value="NZ_JBIAQY010000011.1"/>
</dbReference>
<feature type="transmembrane region" description="Helical" evidence="1">
    <location>
        <begin position="77"/>
        <end position="98"/>
    </location>
</feature>
<keyword evidence="1" id="KW-0812">Transmembrane</keyword>
<accession>A0ABW6S6C3</accession>
<reference evidence="2 3" key="1">
    <citation type="submission" date="2024-10" db="EMBL/GenBank/DDBJ databases">
        <title>The Natural Products Discovery Center: Release of the First 8490 Sequenced Strains for Exploring Actinobacteria Biosynthetic Diversity.</title>
        <authorList>
            <person name="Kalkreuter E."/>
            <person name="Kautsar S.A."/>
            <person name="Yang D."/>
            <person name="Bader C.D."/>
            <person name="Teijaro C.N."/>
            <person name="Fluegel L."/>
            <person name="Davis C.M."/>
            <person name="Simpson J.R."/>
            <person name="Lauterbach L."/>
            <person name="Steele A.D."/>
            <person name="Gui C."/>
            <person name="Meng S."/>
            <person name="Li G."/>
            <person name="Viehrig K."/>
            <person name="Ye F."/>
            <person name="Su P."/>
            <person name="Kiefer A.F."/>
            <person name="Nichols A."/>
            <person name="Cepeda A.J."/>
            <person name="Yan W."/>
            <person name="Fan B."/>
            <person name="Jiang Y."/>
            <person name="Adhikari A."/>
            <person name="Zheng C.-J."/>
            <person name="Schuster L."/>
            <person name="Cowan T.M."/>
            <person name="Smanski M.J."/>
            <person name="Chevrette M.G."/>
            <person name="De Carvalho L.P.S."/>
            <person name="Shen B."/>
        </authorList>
    </citation>
    <scope>NUCLEOTIDE SEQUENCE [LARGE SCALE GENOMIC DNA]</scope>
    <source>
        <strain evidence="2 3">NPDC002593</strain>
    </source>
</reference>
<dbReference type="EMBL" id="JBIAQY010000011">
    <property type="protein sequence ID" value="MFF3571792.1"/>
    <property type="molecule type" value="Genomic_DNA"/>
</dbReference>